<keyword evidence="1" id="KW-1133">Transmembrane helix</keyword>
<proteinExistence type="predicted"/>
<dbReference type="RefSeq" id="WP_087143043.1">
    <property type="nucleotide sequence ID" value="NZ_FUKI01000094.1"/>
</dbReference>
<sequence>MLDFMLRIFSAILGMNLRDHHDIPFALPLLFFIFLGFIITMTVLHFIGNENEDNLTESHTGQETLTKL</sequence>
<evidence type="ECO:0000313" key="2">
    <source>
        <dbReference type="EMBL" id="SJM91653.1"/>
    </source>
</evidence>
<reference evidence="3" key="1">
    <citation type="submission" date="2017-02" db="EMBL/GenBank/DDBJ databases">
        <authorList>
            <person name="Daims H."/>
        </authorList>
    </citation>
    <scope>NUCLEOTIDE SEQUENCE [LARGE SCALE GENOMIC DNA]</scope>
</reference>
<accession>A0A1R4H5X2</accession>
<keyword evidence="1" id="KW-0812">Transmembrane</keyword>
<keyword evidence="1" id="KW-0472">Membrane</keyword>
<dbReference type="Proteomes" id="UP000195667">
    <property type="component" value="Unassembled WGS sequence"/>
</dbReference>
<dbReference type="EMBL" id="FUKI01000094">
    <property type="protein sequence ID" value="SJM91653.1"/>
    <property type="molecule type" value="Genomic_DNA"/>
</dbReference>
<evidence type="ECO:0000313" key="3">
    <source>
        <dbReference type="Proteomes" id="UP000195667"/>
    </source>
</evidence>
<gene>
    <name evidence="2" type="ORF">CRENPOLYSF1_200020</name>
</gene>
<keyword evidence="3" id="KW-1185">Reference proteome</keyword>
<protein>
    <submittedName>
        <fullName evidence="2">Uncharacterized protein</fullName>
    </submittedName>
</protein>
<evidence type="ECO:0000256" key="1">
    <source>
        <dbReference type="SAM" id="Phobius"/>
    </source>
</evidence>
<feature type="transmembrane region" description="Helical" evidence="1">
    <location>
        <begin position="25"/>
        <end position="47"/>
    </location>
</feature>
<dbReference type="AlphaFoldDB" id="A0A1R4H5X2"/>
<organism evidence="2 3">
    <name type="scientific">Crenothrix polyspora</name>
    <dbReference type="NCBI Taxonomy" id="360316"/>
    <lineage>
        <taxon>Bacteria</taxon>
        <taxon>Pseudomonadati</taxon>
        <taxon>Pseudomonadota</taxon>
        <taxon>Gammaproteobacteria</taxon>
        <taxon>Methylococcales</taxon>
        <taxon>Crenotrichaceae</taxon>
        <taxon>Crenothrix</taxon>
    </lineage>
</organism>
<name>A0A1R4H5X2_9GAMM</name>